<evidence type="ECO:0000313" key="2">
    <source>
        <dbReference type="Proteomes" id="UP000244022"/>
    </source>
</evidence>
<dbReference type="EMBL" id="PYGR01000028">
    <property type="protein sequence ID" value="PTO35347.1"/>
    <property type="molecule type" value="Genomic_DNA"/>
</dbReference>
<sequence length="203" mass="22048">MNIKFKFSFKPILTVLMTALLLLTTISITTSIVVGASEIEETEYTADVKNDKWLELEKESSTIEFQFAAKMNPEEVTEYLFSKYDGAAMYSVRANIGQRLQNGGWNIYYNTAAGKQTARTGYNGMYVAASGGAVASAVLAKFTSATGVGIIGGVAALLVGLVAGKFASYSKTCRDSIDKNGNTGTARITLTEARWSSTYDYRW</sequence>
<organism evidence="1 2">
    <name type="scientific">Enterococcus mundtii</name>
    <dbReference type="NCBI Taxonomy" id="53346"/>
    <lineage>
        <taxon>Bacteria</taxon>
        <taxon>Bacillati</taxon>
        <taxon>Bacillota</taxon>
        <taxon>Bacilli</taxon>
        <taxon>Lactobacillales</taxon>
        <taxon>Enterococcaceae</taxon>
        <taxon>Enterococcus</taxon>
    </lineage>
</organism>
<proteinExistence type="predicted"/>
<reference evidence="1 2" key="1">
    <citation type="submission" date="2018-03" db="EMBL/GenBank/DDBJ databases">
        <title>Draft genome sequences of four Enterococcus mundtii strains isolated from beef slaughterhouses in Kenya.</title>
        <authorList>
            <person name="Wambui J."/>
            <person name="Stevens M."/>
            <person name="Njage P."/>
            <person name="Stephan R."/>
            <person name="Tasara T."/>
        </authorList>
    </citation>
    <scope>NUCLEOTIDE SEQUENCE [LARGE SCALE GENOMIC DNA]</scope>
    <source>
        <strain evidence="1 2">H18-EM</strain>
    </source>
</reference>
<name>A0A2T5DCN1_ENTMU</name>
<protein>
    <submittedName>
        <fullName evidence="1">Uncharacterized protein</fullName>
    </submittedName>
</protein>
<dbReference type="Proteomes" id="UP000244022">
    <property type="component" value="Unassembled WGS sequence"/>
</dbReference>
<accession>A0A2T5DCN1</accession>
<dbReference type="RefSeq" id="WP_108145934.1">
    <property type="nucleotide sequence ID" value="NZ_PYGR01000028.1"/>
</dbReference>
<gene>
    <name evidence="1" type="ORF">C6N14_08035</name>
</gene>
<comment type="caution">
    <text evidence="1">The sequence shown here is derived from an EMBL/GenBank/DDBJ whole genome shotgun (WGS) entry which is preliminary data.</text>
</comment>
<dbReference type="AlphaFoldDB" id="A0A2T5DCN1"/>
<evidence type="ECO:0000313" key="1">
    <source>
        <dbReference type="EMBL" id="PTO35347.1"/>
    </source>
</evidence>